<feature type="binding site" evidence="3">
    <location>
        <position position="91"/>
    </location>
    <ligand>
        <name>substrate</name>
    </ligand>
</feature>
<dbReference type="Pfam" id="PF08450">
    <property type="entry name" value="SGL"/>
    <property type="match status" value="1"/>
</dbReference>
<dbReference type="InterPro" id="IPR013658">
    <property type="entry name" value="SGL"/>
</dbReference>
<feature type="binding site" evidence="3">
    <location>
        <position position="202"/>
    </location>
    <ligand>
        <name>a divalent metal cation</name>
        <dbReference type="ChEBI" id="CHEBI:60240"/>
    </ligand>
</feature>
<feature type="domain" description="SMP-30/Gluconolactonase/LRE-like region" evidence="4">
    <location>
        <begin position="37"/>
        <end position="260"/>
    </location>
</feature>
<feature type="active site" description="Proton donor/acceptor" evidence="2">
    <location>
        <position position="202"/>
    </location>
</feature>
<evidence type="ECO:0000256" key="1">
    <source>
        <dbReference type="ARBA" id="ARBA00008853"/>
    </source>
</evidence>
<evidence type="ECO:0000256" key="3">
    <source>
        <dbReference type="PIRSR" id="PIRSR605511-2"/>
    </source>
</evidence>
<comment type="cofactor">
    <cofactor evidence="3">
        <name>Zn(2+)</name>
        <dbReference type="ChEBI" id="CHEBI:29105"/>
    </cofactor>
    <text evidence="3">Binds 1 divalent metal cation per subunit.</text>
</comment>
<reference evidence="5 6" key="1">
    <citation type="journal article" date="2024" name="Nat. Commun.">
        <title>Phylogenomics reveals the evolutionary origins of lichenization in chlorophyte algae.</title>
        <authorList>
            <person name="Puginier C."/>
            <person name="Libourel C."/>
            <person name="Otte J."/>
            <person name="Skaloud P."/>
            <person name="Haon M."/>
            <person name="Grisel S."/>
            <person name="Petersen M."/>
            <person name="Berrin J.G."/>
            <person name="Delaux P.M."/>
            <person name="Dal Grande F."/>
            <person name="Keller J."/>
        </authorList>
    </citation>
    <scope>NUCLEOTIDE SEQUENCE [LARGE SCALE GENOMIC DNA]</scope>
    <source>
        <strain evidence="5 6">SAG 2523</strain>
    </source>
</reference>
<dbReference type="SUPFAM" id="SSF63829">
    <property type="entry name" value="Calcium-dependent phosphotriesterase"/>
    <property type="match status" value="1"/>
</dbReference>
<comment type="similarity">
    <text evidence="1">Belongs to the SMP-30/CGR1 family.</text>
</comment>
<feature type="binding site" evidence="3">
    <location>
        <position position="146"/>
    </location>
    <ligand>
        <name>a divalent metal cation</name>
        <dbReference type="ChEBI" id="CHEBI:60240"/>
    </ligand>
</feature>
<evidence type="ECO:0000313" key="6">
    <source>
        <dbReference type="Proteomes" id="UP001485043"/>
    </source>
</evidence>
<dbReference type="PRINTS" id="PR01790">
    <property type="entry name" value="SMP30FAMILY"/>
</dbReference>
<keyword evidence="3" id="KW-0862">Zinc</keyword>
<dbReference type="AlphaFoldDB" id="A0AAW1T1M5"/>
<dbReference type="Gene3D" id="2.120.10.30">
    <property type="entry name" value="TolB, C-terminal domain"/>
    <property type="match status" value="1"/>
</dbReference>
<dbReference type="GO" id="GO:0019853">
    <property type="term" value="P:L-ascorbic acid biosynthetic process"/>
    <property type="evidence" value="ECO:0007669"/>
    <property type="project" value="TreeGrafter"/>
</dbReference>
<keyword evidence="6" id="KW-1185">Reference proteome</keyword>
<name>A0AAW1T1M5_9CHLO</name>
<dbReference type="GO" id="GO:0004341">
    <property type="term" value="F:gluconolactonase activity"/>
    <property type="evidence" value="ECO:0007669"/>
    <property type="project" value="TreeGrafter"/>
</dbReference>
<keyword evidence="3" id="KW-0479">Metal-binding</keyword>
<organism evidence="5 6">
    <name type="scientific">Apatococcus fuscideae</name>
    <dbReference type="NCBI Taxonomy" id="2026836"/>
    <lineage>
        <taxon>Eukaryota</taxon>
        <taxon>Viridiplantae</taxon>
        <taxon>Chlorophyta</taxon>
        <taxon>core chlorophytes</taxon>
        <taxon>Trebouxiophyceae</taxon>
        <taxon>Chlorellales</taxon>
        <taxon>Chlorellaceae</taxon>
        <taxon>Apatococcus</taxon>
    </lineage>
</organism>
<evidence type="ECO:0000256" key="2">
    <source>
        <dbReference type="PIRSR" id="PIRSR605511-1"/>
    </source>
</evidence>
<dbReference type="PANTHER" id="PTHR10907">
    <property type="entry name" value="REGUCALCIN"/>
    <property type="match status" value="1"/>
</dbReference>
<dbReference type="GO" id="GO:0005509">
    <property type="term" value="F:calcium ion binding"/>
    <property type="evidence" value="ECO:0007669"/>
    <property type="project" value="TreeGrafter"/>
</dbReference>
<dbReference type="InterPro" id="IPR005511">
    <property type="entry name" value="SMP-30"/>
</dbReference>
<feature type="binding site" evidence="3">
    <location>
        <position position="93"/>
    </location>
    <ligand>
        <name>substrate</name>
    </ligand>
</feature>
<sequence>MKAPNFEEATVQLVLDAKAKIGEAPTCLEARQERVFVERQGNVGTFSSLIDGDDAIAEGRDLLCQSRQEEGAALLGPQVAAIPEPLRRSARFNDGKASPAGSFIVGTVHNQASEGRPGQLFHLAGGPSGPFDLVQVLSEEELKMANGLCWMEGMQSMWHCDTYPGLIKEYRCDKHGAPDRNDDGTPACINEIQVDKQDGIPDGMTIDSCGRLWVALFNGGALACYDSKDGKELGKVQMPVRQPTCPVFGGPNLDIMYVTCKGEEPEEGAGGVFAVGIPGVRGTTASCPAKIQLA</sequence>
<gene>
    <name evidence="5" type="ORF">WJX84_010425</name>
</gene>
<comment type="caution">
    <text evidence="5">The sequence shown here is derived from an EMBL/GenBank/DDBJ whole genome shotgun (WGS) entry which is preliminary data.</text>
</comment>
<evidence type="ECO:0000313" key="5">
    <source>
        <dbReference type="EMBL" id="KAK9863651.1"/>
    </source>
</evidence>
<dbReference type="InterPro" id="IPR011042">
    <property type="entry name" value="6-blade_b-propeller_TolB-like"/>
</dbReference>
<protein>
    <recommendedName>
        <fullName evidence="4">SMP-30/Gluconolactonase/LRE-like region domain-containing protein</fullName>
    </recommendedName>
</protein>
<evidence type="ECO:0000259" key="4">
    <source>
        <dbReference type="Pfam" id="PF08450"/>
    </source>
</evidence>
<dbReference type="Proteomes" id="UP001485043">
    <property type="component" value="Unassembled WGS sequence"/>
</dbReference>
<accession>A0AAW1T1M5</accession>
<proteinExistence type="inferred from homology"/>
<dbReference type="EMBL" id="JALJOV010000446">
    <property type="protein sequence ID" value="KAK9863651.1"/>
    <property type="molecule type" value="Genomic_DNA"/>
</dbReference>
<dbReference type="PANTHER" id="PTHR10907:SF47">
    <property type="entry name" value="REGUCALCIN"/>
    <property type="match status" value="1"/>
</dbReference>